<comment type="function">
    <text evidence="6">Epoxide hydrolase involved in the biosynthesis of cucurbitacin and mogroside tetracyclic triterpene natural products (e.g. siamenoside I and mogrosides IV, V and VI). Cucurbitacins have cytotoxic properties and exhibit deterrent taste as a defense barrier against herbivores. Mogrosides are nonsugar highly oxygenated compounds used as high-intensity zero-calorie sweeteners; they also possess pharmacological properties such as regulating immunity, lowering blood sugar and lipid levels, protecting the liver, and acting as antioxidants and antitumor agents. Catalyzes the hydrolysis of aromatic epoxide-containing substrates, such as the conversion of 24,25-epoxycucurbitadienol to 24,25-dihydroxycucurbitadienol.</text>
</comment>
<dbReference type="PRINTS" id="PR00111">
    <property type="entry name" value="ABHYDROLASE"/>
</dbReference>
<evidence type="ECO:0000256" key="3">
    <source>
        <dbReference type="ARBA" id="ARBA00022801"/>
    </source>
</evidence>
<dbReference type="GO" id="GO:0004301">
    <property type="term" value="F:epoxide hydrolase activity"/>
    <property type="evidence" value="ECO:0007669"/>
    <property type="project" value="UniProtKB-EC"/>
</dbReference>
<comment type="pathway">
    <text evidence="1">Secondary metabolite biosynthesis; terpenoid biosynthesis.</text>
</comment>
<name>A0AAW1IP71_SAPOF</name>
<dbReference type="FunFam" id="3.40.50.1820:FF:000161">
    <property type="entry name" value="Epoxide hydrolase"/>
    <property type="match status" value="1"/>
</dbReference>
<protein>
    <recommendedName>
        <fullName evidence="2">soluble epoxide hydrolase</fullName>
        <ecNumber evidence="2">3.3.2.10</ecNumber>
    </recommendedName>
</protein>
<gene>
    <name evidence="9" type="ORF">RND81_09G172000</name>
</gene>
<comment type="catalytic activity">
    <reaction evidence="7">
        <text>(24S)-24,25-epoxycucurbitadienol + H2O = (24R)-24,25-dihydroxycucurbitadienol</text>
        <dbReference type="Rhea" id="RHEA:81855"/>
        <dbReference type="ChEBI" id="CHEBI:15377"/>
        <dbReference type="ChEBI" id="CHEBI:229949"/>
        <dbReference type="ChEBI" id="CHEBI:229950"/>
    </reaction>
    <physiologicalReaction direction="left-to-right" evidence="7">
        <dbReference type="Rhea" id="RHEA:81856"/>
    </physiologicalReaction>
</comment>
<evidence type="ECO:0000256" key="6">
    <source>
        <dbReference type="ARBA" id="ARBA00058358"/>
    </source>
</evidence>
<evidence type="ECO:0000256" key="5">
    <source>
        <dbReference type="ARBA" id="ARBA00051067"/>
    </source>
</evidence>
<evidence type="ECO:0000256" key="1">
    <source>
        <dbReference type="ARBA" id="ARBA00004721"/>
    </source>
</evidence>
<dbReference type="Gene3D" id="3.40.50.1820">
    <property type="entry name" value="alpha/beta hydrolase"/>
    <property type="match status" value="1"/>
</dbReference>
<proteinExistence type="inferred from homology"/>
<sequence length="321" mass="35896">MSGDNEEVRHKRVFSNGIWIHVAEKGQGPPVLLIHGFPQTWLSWTYQIDCLAGHGFRVIVPDLRGYGDSDSPSDPASYTVFHLVGDLVGLLDHLGLDLVYVVGHDWGATLAWLLCMFRPERVKGLVNLGIPYRPQSQQRPSDLLNDMFGDGLYISQFQEPGRAEKSFAKYDCVTVLKKCLLINAPDPLVAPSGVEIIDSLETPSSLPPWVPEEELQITASKFEKNGFTGPLNYYRAMDLNWELLGAWQGVKIKVPTKLIIGDKDMGVQSFGTLDYVNGEEFKSIVPNIDVVVIDGHHYIHMENAQLVNHEIVSFIKNLDLE</sequence>
<evidence type="ECO:0000256" key="4">
    <source>
        <dbReference type="ARBA" id="ARBA00038334"/>
    </source>
</evidence>
<evidence type="ECO:0000313" key="9">
    <source>
        <dbReference type="EMBL" id="KAK9691040.1"/>
    </source>
</evidence>
<keyword evidence="3" id="KW-0378">Hydrolase</keyword>
<dbReference type="AlphaFoldDB" id="A0AAW1IP71"/>
<feature type="domain" description="AB hydrolase-1" evidence="8">
    <location>
        <begin position="29"/>
        <end position="304"/>
    </location>
</feature>
<comment type="similarity">
    <text evidence="4">Belongs to the AB hydrolase superfamily. Epoxide hydrolase family.</text>
</comment>
<accession>A0AAW1IP71</accession>
<dbReference type="EMBL" id="JBDFQZ010000009">
    <property type="protein sequence ID" value="KAK9691040.1"/>
    <property type="molecule type" value="Genomic_DNA"/>
</dbReference>
<evidence type="ECO:0000256" key="2">
    <source>
        <dbReference type="ARBA" id="ARBA00013006"/>
    </source>
</evidence>
<dbReference type="Proteomes" id="UP001443914">
    <property type="component" value="Unassembled WGS sequence"/>
</dbReference>
<comment type="caution">
    <text evidence="9">The sequence shown here is derived from an EMBL/GenBank/DDBJ whole genome shotgun (WGS) entry which is preliminary data.</text>
</comment>
<dbReference type="Pfam" id="PF00561">
    <property type="entry name" value="Abhydrolase_1"/>
    <property type="match status" value="1"/>
</dbReference>
<keyword evidence="10" id="KW-1185">Reference proteome</keyword>
<dbReference type="SUPFAM" id="SSF53474">
    <property type="entry name" value="alpha/beta-Hydrolases"/>
    <property type="match status" value="1"/>
</dbReference>
<organism evidence="9 10">
    <name type="scientific">Saponaria officinalis</name>
    <name type="common">Common soapwort</name>
    <name type="synonym">Lychnis saponaria</name>
    <dbReference type="NCBI Taxonomy" id="3572"/>
    <lineage>
        <taxon>Eukaryota</taxon>
        <taxon>Viridiplantae</taxon>
        <taxon>Streptophyta</taxon>
        <taxon>Embryophyta</taxon>
        <taxon>Tracheophyta</taxon>
        <taxon>Spermatophyta</taxon>
        <taxon>Magnoliopsida</taxon>
        <taxon>eudicotyledons</taxon>
        <taxon>Gunneridae</taxon>
        <taxon>Pentapetalae</taxon>
        <taxon>Caryophyllales</taxon>
        <taxon>Caryophyllaceae</taxon>
        <taxon>Caryophylleae</taxon>
        <taxon>Saponaria</taxon>
    </lineage>
</organism>
<reference evidence="9" key="1">
    <citation type="submission" date="2024-03" db="EMBL/GenBank/DDBJ databases">
        <title>WGS assembly of Saponaria officinalis var. Norfolk2.</title>
        <authorList>
            <person name="Jenkins J."/>
            <person name="Shu S."/>
            <person name="Grimwood J."/>
            <person name="Barry K."/>
            <person name="Goodstein D."/>
            <person name="Schmutz J."/>
            <person name="Leebens-Mack J."/>
            <person name="Osbourn A."/>
        </authorList>
    </citation>
    <scope>NUCLEOTIDE SEQUENCE [LARGE SCALE GENOMIC DNA]</scope>
    <source>
        <strain evidence="9">JIC</strain>
    </source>
</reference>
<dbReference type="InterPro" id="IPR029058">
    <property type="entry name" value="AB_hydrolase_fold"/>
</dbReference>
<dbReference type="InterPro" id="IPR000073">
    <property type="entry name" value="AB_hydrolase_1"/>
</dbReference>
<dbReference type="PRINTS" id="PR00412">
    <property type="entry name" value="EPOXHYDRLASE"/>
</dbReference>
<evidence type="ECO:0000256" key="7">
    <source>
        <dbReference type="ARBA" id="ARBA00093212"/>
    </source>
</evidence>
<evidence type="ECO:0000259" key="8">
    <source>
        <dbReference type="Pfam" id="PF00561"/>
    </source>
</evidence>
<dbReference type="PANTHER" id="PTHR43329">
    <property type="entry name" value="EPOXIDE HYDROLASE"/>
    <property type="match status" value="1"/>
</dbReference>
<dbReference type="EC" id="3.3.2.10" evidence="2"/>
<dbReference type="InterPro" id="IPR000639">
    <property type="entry name" value="Epox_hydrolase-like"/>
</dbReference>
<evidence type="ECO:0000313" key="10">
    <source>
        <dbReference type="Proteomes" id="UP001443914"/>
    </source>
</evidence>
<comment type="catalytic activity">
    <reaction evidence="5">
        <text>an epoxide + H2O = an ethanediol</text>
        <dbReference type="Rhea" id="RHEA:19037"/>
        <dbReference type="ChEBI" id="CHEBI:15377"/>
        <dbReference type="ChEBI" id="CHEBI:32955"/>
        <dbReference type="ChEBI" id="CHEBI:140594"/>
        <dbReference type="EC" id="3.3.2.10"/>
    </reaction>
    <physiologicalReaction direction="left-to-right" evidence="5">
        <dbReference type="Rhea" id="RHEA:19038"/>
    </physiologicalReaction>
</comment>